<feature type="domain" description="Macro" evidence="9">
    <location>
        <begin position="1"/>
        <end position="86"/>
    </location>
</feature>
<dbReference type="PROSITE" id="PS51059">
    <property type="entry name" value="PARP_CATALYTIC"/>
    <property type="match status" value="1"/>
</dbReference>
<keyword evidence="4 6" id="KW-0520">NAD</keyword>
<keyword evidence="3 6" id="KW-0808">Transferase</keyword>
<evidence type="ECO:0000256" key="3">
    <source>
        <dbReference type="ARBA" id="ARBA00022679"/>
    </source>
</evidence>
<comment type="subcellular location">
    <subcellularLocation>
        <location evidence="1">Nucleus</location>
    </subcellularLocation>
</comment>
<feature type="domain" description="Macro" evidence="9">
    <location>
        <begin position="152"/>
        <end position="337"/>
    </location>
</feature>
<keyword evidence="5" id="KW-0539">Nucleus</keyword>
<protein>
    <recommendedName>
        <fullName evidence="6">Poly [ADP-ribose] polymerase</fullName>
        <shortName evidence="6">PARP</shortName>
        <ecNumber evidence="6">2.4.2.-</ecNumber>
    </recommendedName>
</protein>
<feature type="compositionally biased region" description="Basic and acidic residues" evidence="7">
    <location>
        <begin position="594"/>
        <end position="611"/>
    </location>
</feature>
<organism evidence="10 11">
    <name type="scientific">Tegillarca granosa</name>
    <name type="common">Malaysian cockle</name>
    <name type="synonym">Anadara granosa</name>
    <dbReference type="NCBI Taxonomy" id="220873"/>
    <lineage>
        <taxon>Eukaryota</taxon>
        <taxon>Metazoa</taxon>
        <taxon>Spiralia</taxon>
        <taxon>Lophotrochozoa</taxon>
        <taxon>Mollusca</taxon>
        <taxon>Bivalvia</taxon>
        <taxon>Autobranchia</taxon>
        <taxon>Pteriomorphia</taxon>
        <taxon>Arcoida</taxon>
        <taxon>Arcoidea</taxon>
        <taxon>Arcidae</taxon>
        <taxon>Tegillarca</taxon>
    </lineage>
</organism>
<reference evidence="10 11" key="1">
    <citation type="submission" date="2022-12" db="EMBL/GenBank/DDBJ databases">
        <title>Chromosome-level genome of Tegillarca granosa.</title>
        <authorList>
            <person name="Kim J."/>
        </authorList>
    </citation>
    <scope>NUCLEOTIDE SEQUENCE [LARGE SCALE GENOMIC DNA]</scope>
    <source>
        <strain evidence="10">Teg-2019</strain>
        <tissue evidence="10">Adductor muscle</tissue>
    </source>
</reference>
<dbReference type="InterPro" id="IPR002589">
    <property type="entry name" value="Macro_dom"/>
</dbReference>
<dbReference type="Pfam" id="PF01661">
    <property type="entry name" value="Macro"/>
    <property type="match status" value="2"/>
</dbReference>
<feature type="region of interest" description="Disordered" evidence="7">
    <location>
        <begin position="581"/>
        <end position="611"/>
    </location>
</feature>
<dbReference type="Gene3D" id="3.40.220.10">
    <property type="entry name" value="Leucine Aminopeptidase, subunit E, domain 1"/>
    <property type="match status" value="3"/>
</dbReference>
<proteinExistence type="predicted"/>
<dbReference type="SMART" id="SM00506">
    <property type="entry name" value="A1pp"/>
    <property type="match status" value="2"/>
</dbReference>
<feature type="domain" description="Macro" evidence="9">
    <location>
        <begin position="366"/>
        <end position="574"/>
    </location>
</feature>
<feature type="domain" description="PARP catalytic" evidence="8">
    <location>
        <begin position="635"/>
        <end position="891"/>
    </location>
</feature>
<evidence type="ECO:0000313" key="10">
    <source>
        <dbReference type="EMBL" id="KAJ8297433.1"/>
    </source>
</evidence>
<accession>A0ABQ9E2C8</accession>
<dbReference type="InterPro" id="IPR043472">
    <property type="entry name" value="Macro_dom-like"/>
</dbReference>
<keyword evidence="11" id="KW-1185">Reference proteome</keyword>
<evidence type="ECO:0000256" key="7">
    <source>
        <dbReference type="SAM" id="MobiDB-lite"/>
    </source>
</evidence>
<evidence type="ECO:0000256" key="5">
    <source>
        <dbReference type="ARBA" id="ARBA00023242"/>
    </source>
</evidence>
<dbReference type="EC" id="2.4.2.-" evidence="6"/>
<dbReference type="SUPFAM" id="SSF52949">
    <property type="entry name" value="Macro domain-like"/>
    <property type="match status" value="3"/>
</dbReference>
<dbReference type="PROSITE" id="PS51154">
    <property type="entry name" value="MACRO"/>
    <property type="match status" value="3"/>
</dbReference>
<evidence type="ECO:0000313" key="11">
    <source>
        <dbReference type="Proteomes" id="UP001217089"/>
    </source>
</evidence>
<keyword evidence="2 6" id="KW-0328">Glycosyltransferase</keyword>
<dbReference type="EMBL" id="JARBDR010000923">
    <property type="protein sequence ID" value="KAJ8297433.1"/>
    <property type="molecule type" value="Genomic_DNA"/>
</dbReference>
<dbReference type="Proteomes" id="UP001217089">
    <property type="component" value="Unassembled WGS sequence"/>
</dbReference>
<dbReference type="InterPro" id="IPR012317">
    <property type="entry name" value="Poly(ADP-ribose)pol_cat_dom"/>
</dbReference>
<dbReference type="SUPFAM" id="SSF56399">
    <property type="entry name" value="ADP-ribosylation"/>
    <property type="match status" value="1"/>
</dbReference>
<sequence length="891" mass="99809">MKLQVLHDFVLACLVNADKHLLSSVAFPALGTGFIGIPAHGAATVLYRSIDEFAKSKTDTTLSDIRFVIYNRETFQSFKRVALNFQKDSQHSEDTDIFVDDLQYSQVHQDIFVDDLQYSQVHQDIFVDDLQYSQVHQEFAAGDTTPSCLKEEDIAVEIEKNGITIRLIQGSVIEQQADVLVICTNPKLNLRQGGLSRNLLKAAGPEIQQECSYMYPDGIQPGQIAVTKGYKLPCKAVYFCALPQLKSTREEDLMNASDMIYQTVQMCLFEADSHGYQSIVFPALGTGYQNIPPQISGVTIFNTLVEYSQSISLKDVRIIVYKDYRRNHILEAFSEVAKDVYEGTLKKQAIPPSTPNTESSAAMLDKATMIELTVGKVKIKLKKGSIVEEKADVLVVSTNCKLDLSDGAMSMVIGKAAGPELQQELNNQYPDGIETGQIAVANGYKLPCKALHFCTLPMLIEPSKDDAIAAGDEIYQTAQMCLLEADSKGYQSIAFPTLGTGSWNIPLAISSRTLMKALADYAVCSSSGSLTDIRIIVYPQVSGWEPAWEAYKSDLKKLSDEVNQLVKDVLKRQLEKQVTEMLNLEPSGPSPTKSDPKTTPRGSREWLQEKYSEEPCSPKYWTKVKGGKNLKKLKFEQDKEGNSPRYFLVDVDKPTEEAVKKIVYASWEQDKVGHGHDAAGLNNLKFSKIKVTKVQRVEHLDLFEKYSYERQQLFSKACKNGRRFSNLQNLKGSVGPVRTEKLADGILMEDIYPEINEFYLFHGTKQGNIDAVLAQGLDNRMAGTNAVFGQGIYAAESATKADQYVDTRSQRSVGEEKQMLMIRMCMGEICLTNKPKKHCRAPCLTCYDDSCKEHNTFSDSVVVDGLWIFREFIVYDQRQSYPEYLITYIRV</sequence>
<evidence type="ECO:0000256" key="4">
    <source>
        <dbReference type="ARBA" id="ARBA00023027"/>
    </source>
</evidence>
<dbReference type="InterPro" id="IPR052056">
    <property type="entry name" value="Mono-ARTD/PARP"/>
</dbReference>
<evidence type="ECO:0000256" key="6">
    <source>
        <dbReference type="RuleBase" id="RU362114"/>
    </source>
</evidence>
<dbReference type="Pfam" id="PF00644">
    <property type="entry name" value="PARP"/>
    <property type="match status" value="1"/>
</dbReference>
<gene>
    <name evidence="10" type="ORF">KUTeg_023964</name>
</gene>
<evidence type="ECO:0000259" key="9">
    <source>
        <dbReference type="PROSITE" id="PS51154"/>
    </source>
</evidence>
<comment type="caution">
    <text evidence="10">The sequence shown here is derived from an EMBL/GenBank/DDBJ whole genome shotgun (WGS) entry which is preliminary data.</text>
</comment>
<dbReference type="PANTHER" id="PTHR14453:SF67">
    <property type="entry name" value="POLY [ADP-RIBOSE] POLYMERASE"/>
    <property type="match status" value="1"/>
</dbReference>
<name>A0ABQ9E2C8_TEGGR</name>
<dbReference type="Gene3D" id="3.90.228.10">
    <property type="match status" value="1"/>
</dbReference>
<evidence type="ECO:0000256" key="2">
    <source>
        <dbReference type="ARBA" id="ARBA00022676"/>
    </source>
</evidence>
<evidence type="ECO:0000259" key="8">
    <source>
        <dbReference type="PROSITE" id="PS51059"/>
    </source>
</evidence>
<evidence type="ECO:0000256" key="1">
    <source>
        <dbReference type="ARBA" id="ARBA00004123"/>
    </source>
</evidence>
<dbReference type="PANTHER" id="PTHR14453">
    <property type="entry name" value="PARP/ZINC FINGER CCCH TYPE DOMAIN CONTAINING PROTEIN"/>
    <property type="match status" value="1"/>
</dbReference>